<feature type="region of interest" description="Disordered" evidence="11">
    <location>
        <begin position="28"/>
        <end position="109"/>
    </location>
</feature>
<feature type="transmembrane region" description="Helical" evidence="12">
    <location>
        <begin position="588"/>
        <end position="608"/>
    </location>
</feature>
<reference evidence="13 14" key="1">
    <citation type="journal article" date="2017" name="Gigascience">
        <title>Genome sequence of the small brown planthopper, Laodelphax striatellus.</title>
        <authorList>
            <person name="Zhu J."/>
            <person name="Jiang F."/>
            <person name="Wang X."/>
            <person name="Yang P."/>
            <person name="Bao Y."/>
            <person name="Zhao W."/>
            <person name="Wang W."/>
            <person name="Lu H."/>
            <person name="Wang Q."/>
            <person name="Cui N."/>
            <person name="Li J."/>
            <person name="Chen X."/>
            <person name="Luo L."/>
            <person name="Yu J."/>
            <person name="Kang L."/>
            <person name="Cui F."/>
        </authorList>
    </citation>
    <scope>NUCLEOTIDE SEQUENCE [LARGE SCALE GENOMIC DNA]</scope>
    <source>
        <strain evidence="13">Lst14</strain>
    </source>
</reference>
<comment type="caution">
    <text evidence="13">The sequence shown here is derived from an EMBL/GenBank/DDBJ whole genome shotgun (WGS) entry which is preliminary data.</text>
</comment>
<evidence type="ECO:0000256" key="9">
    <source>
        <dbReference type="ARBA" id="ARBA00023180"/>
    </source>
</evidence>
<keyword evidence="6 12" id="KW-0472">Membrane</keyword>
<keyword evidence="3" id="KW-1003">Cell membrane</keyword>
<dbReference type="Pfam" id="PF01130">
    <property type="entry name" value="CD36"/>
    <property type="match status" value="1"/>
</dbReference>
<dbReference type="Proteomes" id="UP000291343">
    <property type="component" value="Unassembled WGS sequence"/>
</dbReference>
<organism evidence="13 14">
    <name type="scientific">Laodelphax striatellus</name>
    <name type="common">Small brown planthopper</name>
    <name type="synonym">Delphax striatella</name>
    <dbReference type="NCBI Taxonomy" id="195883"/>
    <lineage>
        <taxon>Eukaryota</taxon>
        <taxon>Metazoa</taxon>
        <taxon>Ecdysozoa</taxon>
        <taxon>Arthropoda</taxon>
        <taxon>Hexapoda</taxon>
        <taxon>Insecta</taxon>
        <taxon>Pterygota</taxon>
        <taxon>Neoptera</taxon>
        <taxon>Paraneoptera</taxon>
        <taxon>Hemiptera</taxon>
        <taxon>Auchenorrhyncha</taxon>
        <taxon>Fulgoroidea</taxon>
        <taxon>Delphacidae</taxon>
        <taxon>Criomorphinae</taxon>
        <taxon>Laodelphax</taxon>
    </lineage>
</organism>
<feature type="disulfide bond" evidence="10">
    <location>
        <begin position="459"/>
        <end position="466"/>
    </location>
</feature>
<dbReference type="PANTHER" id="PTHR11923:SF104">
    <property type="entry name" value="FI07620P"/>
    <property type="match status" value="1"/>
</dbReference>
<dbReference type="FunCoup" id="A0A482XJ73">
    <property type="interactions" value="11"/>
</dbReference>
<keyword evidence="9" id="KW-0325">Glycoprotein</keyword>
<dbReference type="GO" id="GO:0005044">
    <property type="term" value="F:scavenger receptor activity"/>
    <property type="evidence" value="ECO:0007669"/>
    <property type="project" value="TreeGrafter"/>
</dbReference>
<evidence type="ECO:0000313" key="13">
    <source>
        <dbReference type="EMBL" id="RZF45822.1"/>
    </source>
</evidence>
<protein>
    <recommendedName>
        <fullName evidence="15">Scavenger receptor class B member 1</fullName>
    </recommendedName>
</protein>
<dbReference type="GO" id="GO:0005737">
    <property type="term" value="C:cytoplasm"/>
    <property type="evidence" value="ECO:0007669"/>
    <property type="project" value="TreeGrafter"/>
</dbReference>
<feature type="disulfide bond" evidence="10">
    <location>
        <begin position="387"/>
        <end position="457"/>
    </location>
</feature>
<keyword evidence="5 12" id="KW-1133">Transmembrane helix</keyword>
<comment type="similarity">
    <text evidence="2">Belongs to the CD36 family.</text>
</comment>
<dbReference type="PRINTS" id="PR01610">
    <property type="entry name" value="CD36ANTIGEN"/>
</dbReference>
<evidence type="ECO:0000256" key="7">
    <source>
        <dbReference type="ARBA" id="ARBA00023157"/>
    </source>
</evidence>
<evidence type="ECO:0008006" key="15">
    <source>
        <dbReference type="Google" id="ProtNLM"/>
    </source>
</evidence>
<name>A0A482XJ73_LAOST</name>
<feature type="compositionally biased region" description="Basic residues" evidence="11">
    <location>
        <begin position="98"/>
        <end position="109"/>
    </location>
</feature>
<evidence type="ECO:0000256" key="2">
    <source>
        <dbReference type="ARBA" id="ARBA00010532"/>
    </source>
</evidence>
<sequence length="665" mass="74622">MKSRRPLPASYCVQECSNYAQECSSLNNNNNDLTSSDRNNSTGSLENNNNNESDKVPLREGCATSRSADSVADDARRPSRSGHRRSADSVLDANSSRRVSRSSQGHHRKVSLLEEEGGTLAVPLSNSSLDVGHYKGYLKLSLCGFALMALSYALNVINPIEVVKTRLMKMEEGSFAFSLWKNPPVKVYVGVYLFNITNGDRFVSGEDKRLKVQEIGPYVYSEQLENTNVVFNENRTISFMPQRTLVFEPAMSSGDPTKDLVNVVNIPLLGISSMLHNSSMAFNLALSMLVRHLSSQPFKLLPVDDFLWGYDDPLIKLASTFLPSWIPFSKFGLLERILDEGNNTVTMHLPQGADKTSKQSYFIDQFNGLPAIKQWGYDPEEENRTKCNDLQQTLEGVLFPRHLTPSQSFHLYRKAFCRTLPIHFDRAALSDRGIPIYIYKMADNAFDSPDQNADNACYCDQKAKTCLPSGLSDISPCYFRIPVALSRPHFLLSDPKLLEDIEGLNPDEEKHSTHFGIQPDVGVPIYVKTSIQINLVVRKTRFNYKISPFNNKIIPIFWLQVMMPKLPDHVNFLMDLCFIYGPILQTTAISIVFLVGFALLVLATMGYVRVGWLINKTTISSKNNRAVVAGMLKPVTASWSAQAPIKYSQVQIVPMANTRVLERTR</sequence>
<evidence type="ECO:0000256" key="4">
    <source>
        <dbReference type="ARBA" id="ARBA00022692"/>
    </source>
</evidence>
<evidence type="ECO:0000256" key="11">
    <source>
        <dbReference type="SAM" id="MobiDB-lite"/>
    </source>
</evidence>
<dbReference type="InterPro" id="IPR005428">
    <property type="entry name" value="CD36/SCARB1/SNMP1"/>
</dbReference>
<evidence type="ECO:0000256" key="8">
    <source>
        <dbReference type="ARBA" id="ARBA00023170"/>
    </source>
</evidence>
<dbReference type="InParanoid" id="A0A482XJ73"/>
<evidence type="ECO:0000256" key="12">
    <source>
        <dbReference type="SAM" id="Phobius"/>
    </source>
</evidence>
<dbReference type="InterPro" id="IPR002159">
    <property type="entry name" value="CD36_fam"/>
</dbReference>
<proteinExistence type="inferred from homology"/>
<feature type="compositionally biased region" description="Low complexity" evidence="11">
    <location>
        <begin position="28"/>
        <end position="51"/>
    </location>
</feature>
<feature type="disulfide bond" evidence="10">
    <location>
        <begin position="417"/>
        <end position="477"/>
    </location>
</feature>
<dbReference type="EMBL" id="QKKF02007952">
    <property type="protein sequence ID" value="RZF45822.1"/>
    <property type="molecule type" value="Genomic_DNA"/>
</dbReference>
<dbReference type="GO" id="GO:0005886">
    <property type="term" value="C:plasma membrane"/>
    <property type="evidence" value="ECO:0007669"/>
    <property type="project" value="UniProtKB-SubCell"/>
</dbReference>
<keyword evidence="7 10" id="KW-1015">Disulfide bond</keyword>
<evidence type="ECO:0000313" key="14">
    <source>
        <dbReference type="Proteomes" id="UP000291343"/>
    </source>
</evidence>
<dbReference type="SMR" id="A0A482XJ73"/>
<evidence type="ECO:0000256" key="1">
    <source>
        <dbReference type="ARBA" id="ARBA00004651"/>
    </source>
</evidence>
<dbReference type="OrthoDB" id="18585at2759"/>
<dbReference type="PRINTS" id="PR01609">
    <property type="entry name" value="CD36FAMILY"/>
</dbReference>
<keyword evidence="8" id="KW-0675">Receptor</keyword>
<evidence type="ECO:0000256" key="10">
    <source>
        <dbReference type="PIRSR" id="PIRSR605428-52"/>
    </source>
</evidence>
<comment type="subcellular location">
    <subcellularLocation>
        <location evidence="1">Cell membrane</location>
        <topology evidence="1">Multi-pass membrane protein</topology>
    </subcellularLocation>
</comment>
<keyword evidence="4 12" id="KW-0812">Transmembrane</keyword>
<evidence type="ECO:0000256" key="3">
    <source>
        <dbReference type="ARBA" id="ARBA00022475"/>
    </source>
</evidence>
<keyword evidence="14" id="KW-1185">Reference proteome</keyword>
<accession>A0A482XJ73</accession>
<evidence type="ECO:0000256" key="6">
    <source>
        <dbReference type="ARBA" id="ARBA00023136"/>
    </source>
</evidence>
<gene>
    <name evidence="13" type="ORF">LSTR_LSTR013941</name>
</gene>
<dbReference type="AlphaFoldDB" id="A0A482XJ73"/>
<evidence type="ECO:0000256" key="5">
    <source>
        <dbReference type="ARBA" id="ARBA00022989"/>
    </source>
</evidence>
<dbReference type="PANTHER" id="PTHR11923">
    <property type="entry name" value="SCAVENGER RECEPTOR CLASS B TYPE-1 SR-B1"/>
    <property type="match status" value="1"/>
</dbReference>